<feature type="transmembrane region" description="Helical" evidence="6">
    <location>
        <begin position="133"/>
        <end position="158"/>
    </location>
</feature>
<organism evidence="8 9">
    <name type="scientific">Priestia aryabhattai</name>
    <name type="common">Bacillus aryabhattai</name>
    <dbReference type="NCBI Taxonomy" id="412384"/>
    <lineage>
        <taxon>Bacteria</taxon>
        <taxon>Bacillati</taxon>
        <taxon>Bacillota</taxon>
        <taxon>Bacilli</taxon>
        <taxon>Bacillales</taxon>
        <taxon>Bacillaceae</taxon>
        <taxon>Priestia</taxon>
    </lineage>
</organism>
<feature type="transmembrane region" description="Helical" evidence="6">
    <location>
        <begin position="343"/>
        <end position="361"/>
    </location>
</feature>
<feature type="transmembrane region" description="Helical" evidence="6">
    <location>
        <begin position="194"/>
        <end position="213"/>
    </location>
</feature>
<feature type="transmembrane region" description="Helical" evidence="6">
    <location>
        <begin position="42"/>
        <end position="63"/>
    </location>
</feature>
<evidence type="ECO:0000259" key="7">
    <source>
        <dbReference type="PROSITE" id="PS50850"/>
    </source>
</evidence>
<dbReference type="InterPro" id="IPR011701">
    <property type="entry name" value="MFS"/>
</dbReference>
<dbReference type="RefSeq" id="WP_041816595.1">
    <property type="nucleotide sequence ID" value="NZ_CP129007.1"/>
</dbReference>
<evidence type="ECO:0000256" key="3">
    <source>
        <dbReference type="ARBA" id="ARBA00022692"/>
    </source>
</evidence>
<feature type="transmembrane region" description="Helical" evidence="6">
    <location>
        <begin position="287"/>
        <end position="308"/>
    </location>
</feature>
<comment type="subcellular location">
    <subcellularLocation>
        <location evidence="1">Cell membrane</location>
        <topology evidence="1">Multi-pass membrane protein</topology>
    </subcellularLocation>
</comment>
<feature type="domain" description="Major facilitator superfamily (MFS) profile" evidence="7">
    <location>
        <begin position="9"/>
        <end position="431"/>
    </location>
</feature>
<feature type="transmembrane region" description="Helical" evidence="6">
    <location>
        <begin position="408"/>
        <end position="426"/>
    </location>
</feature>
<dbReference type="EMBL" id="JACJHT010000001">
    <property type="protein sequence ID" value="MBA9037116.1"/>
    <property type="molecule type" value="Genomic_DNA"/>
</dbReference>
<dbReference type="GO" id="GO:0005886">
    <property type="term" value="C:plasma membrane"/>
    <property type="evidence" value="ECO:0007669"/>
    <property type="project" value="UniProtKB-SubCell"/>
</dbReference>
<dbReference type="InterPro" id="IPR020846">
    <property type="entry name" value="MFS_dom"/>
</dbReference>
<evidence type="ECO:0000313" key="8">
    <source>
        <dbReference type="EMBL" id="MBA9037116.1"/>
    </source>
</evidence>
<proteinExistence type="predicted"/>
<keyword evidence="3 6" id="KW-0812">Transmembrane</keyword>
<evidence type="ECO:0000256" key="2">
    <source>
        <dbReference type="ARBA" id="ARBA00022448"/>
    </source>
</evidence>
<feature type="transmembrane region" description="Helical" evidence="6">
    <location>
        <begin position="257"/>
        <end position="281"/>
    </location>
</feature>
<dbReference type="GO" id="GO:0022857">
    <property type="term" value="F:transmembrane transporter activity"/>
    <property type="evidence" value="ECO:0007669"/>
    <property type="project" value="InterPro"/>
</dbReference>
<dbReference type="SUPFAM" id="SSF103473">
    <property type="entry name" value="MFS general substrate transporter"/>
    <property type="match status" value="1"/>
</dbReference>
<dbReference type="InterPro" id="IPR036259">
    <property type="entry name" value="MFS_trans_sf"/>
</dbReference>
<feature type="transmembrane region" description="Helical" evidence="6">
    <location>
        <begin position="320"/>
        <end position="337"/>
    </location>
</feature>
<keyword evidence="2" id="KW-0813">Transport</keyword>
<name>A0A7W3N6A5_PRIAR</name>
<feature type="transmembrane region" description="Helical" evidence="6">
    <location>
        <begin position="219"/>
        <end position="236"/>
    </location>
</feature>
<gene>
    <name evidence="8" type="ORF">HNP21_000205</name>
</gene>
<dbReference type="PANTHER" id="PTHR42718:SF9">
    <property type="entry name" value="MAJOR FACILITATOR SUPERFAMILY MULTIDRUG TRANSPORTER MFSC"/>
    <property type="match status" value="1"/>
</dbReference>
<feature type="transmembrane region" description="Helical" evidence="6">
    <location>
        <begin position="382"/>
        <end position="402"/>
    </location>
</feature>
<dbReference type="CDD" id="cd17321">
    <property type="entry name" value="MFS_MMR_MDR_like"/>
    <property type="match status" value="1"/>
</dbReference>
<keyword evidence="4 6" id="KW-1133">Transmembrane helix</keyword>
<evidence type="ECO:0000256" key="4">
    <source>
        <dbReference type="ARBA" id="ARBA00022989"/>
    </source>
</evidence>
<dbReference type="Gene3D" id="1.20.1250.20">
    <property type="entry name" value="MFS general substrate transporter like domains"/>
    <property type="match status" value="1"/>
</dbReference>
<accession>A0A7W3N6A5</accession>
<keyword evidence="9" id="KW-1185">Reference proteome</keyword>
<evidence type="ECO:0000256" key="6">
    <source>
        <dbReference type="SAM" id="Phobius"/>
    </source>
</evidence>
<dbReference type="Gene3D" id="1.20.1720.10">
    <property type="entry name" value="Multidrug resistance protein D"/>
    <property type="match status" value="1"/>
</dbReference>
<reference evidence="8" key="1">
    <citation type="submission" date="2020-08" db="EMBL/GenBank/DDBJ databases">
        <title>Functional genomics of gut bacteria from endangered species of beetles.</title>
        <authorList>
            <person name="Carlos-Shanley C."/>
        </authorList>
    </citation>
    <scope>NUCLEOTIDE SEQUENCE [LARGE SCALE GENOMIC DNA]</scope>
    <source>
        <strain evidence="8">S00060</strain>
    </source>
</reference>
<keyword evidence="5 6" id="KW-0472">Membrane</keyword>
<dbReference type="AlphaFoldDB" id="A0A7W3N6A5"/>
<evidence type="ECO:0000256" key="5">
    <source>
        <dbReference type="ARBA" id="ARBA00023136"/>
    </source>
</evidence>
<dbReference type="PANTHER" id="PTHR42718">
    <property type="entry name" value="MAJOR FACILITATOR SUPERFAMILY MULTIDRUG TRANSPORTER MFSC"/>
    <property type="match status" value="1"/>
</dbReference>
<comment type="caution">
    <text evidence="8">The sequence shown here is derived from an EMBL/GenBank/DDBJ whole genome shotgun (WGS) entry which is preliminary data.</text>
</comment>
<dbReference type="Pfam" id="PF07690">
    <property type="entry name" value="MFS_1"/>
    <property type="match status" value="1"/>
</dbReference>
<dbReference type="Proteomes" id="UP000543174">
    <property type="component" value="Unassembled WGS sequence"/>
</dbReference>
<dbReference type="PROSITE" id="PS50850">
    <property type="entry name" value="MFS"/>
    <property type="match status" value="1"/>
</dbReference>
<protein>
    <submittedName>
        <fullName evidence="8">EmrB/QacA subfamily drug resistance transporter</fullName>
    </submittedName>
</protein>
<feature type="transmembrane region" description="Helical" evidence="6">
    <location>
        <begin position="164"/>
        <end position="182"/>
    </location>
</feature>
<feature type="transmembrane region" description="Helical" evidence="6">
    <location>
        <begin position="75"/>
        <end position="94"/>
    </location>
</feature>
<evidence type="ECO:0000313" key="9">
    <source>
        <dbReference type="Proteomes" id="UP000543174"/>
    </source>
</evidence>
<evidence type="ECO:0000256" key="1">
    <source>
        <dbReference type="ARBA" id="ARBA00004651"/>
    </source>
</evidence>
<sequence length="441" mass="47402">MNSSKPSLIIFSILTGTFLIPVNSTMIAVGLPSIAKALDLSIVHVSVVVTIYLIVMAVAQPIAGKLGDLYGNKTMFVAGMIIFLVGSAACVFSYNLLSLTVFRTLQALGGALATPNATAIMRHSLPKEKLGRTLGLFGLSMGLGAAVGPVLGAFLIKYLGWTSIFWFNVPFAVLSLICSFIYVPSNVKQKAKMLDIGGAFLLGVSMTSFTLMLTHRDLFNAWTIFICIASIVLFIVQERKVQEPLIDFKLFKVRPFFSSNLSILCSNFMMYSTILFVPLLLEKQYDIRLIGLLLFFFSLAMSISSWLGGLLAEKVGKEHPIRLSFLISLLAAMLYFHLANASISYTIVSLLVGGVGAGIGVSSMQAMNIQSVKKEQSGTASGIYSTFRYVGGMLASAAVSLLVGTTGLLVVLCIAGIAGFLVSLVGKEKEKQVSLSKDVFK</sequence>
<dbReference type="PRINTS" id="PR01036">
    <property type="entry name" value="TCRTETB"/>
</dbReference>